<evidence type="ECO:0000256" key="12">
    <source>
        <dbReference type="RuleBase" id="RU000679"/>
    </source>
</evidence>
<evidence type="ECO:0000256" key="11">
    <source>
        <dbReference type="ARBA" id="ARBA00023303"/>
    </source>
</evidence>
<comment type="similarity">
    <text evidence="12">Belongs to the amiloride-sensitive sodium channel (TC 1.A.6) family.</text>
</comment>
<keyword evidence="2 12" id="KW-0813">Transport</keyword>
<evidence type="ECO:0000256" key="8">
    <source>
        <dbReference type="ARBA" id="ARBA00023136"/>
    </source>
</evidence>
<name>A0A8B6FS62_MYTGA</name>
<evidence type="ECO:0000313" key="13">
    <source>
        <dbReference type="EMBL" id="VDI53795.1"/>
    </source>
</evidence>
<dbReference type="Pfam" id="PF00858">
    <property type="entry name" value="ASC"/>
    <property type="match status" value="1"/>
</dbReference>
<dbReference type="EMBL" id="UYJE01007337">
    <property type="protein sequence ID" value="VDI53795.1"/>
    <property type="molecule type" value="Genomic_DNA"/>
</dbReference>
<evidence type="ECO:0000256" key="1">
    <source>
        <dbReference type="ARBA" id="ARBA00004141"/>
    </source>
</evidence>
<dbReference type="Proteomes" id="UP000596742">
    <property type="component" value="Unassembled WGS sequence"/>
</dbReference>
<gene>
    <name evidence="13" type="ORF">MGAL_10B019218</name>
</gene>
<dbReference type="FunFam" id="1.10.287.770:FF:000001">
    <property type="entry name" value="Acid-sensing ion channel subunit 1"/>
    <property type="match status" value="1"/>
</dbReference>
<dbReference type="OrthoDB" id="10068240at2759"/>
<keyword evidence="5" id="KW-1133">Transmembrane helix</keyword>
<keyword evidence="8" id="KW-0472">Membrane</keyword>
<comment type="subcellular location">
    <subcellularLocation>
        <location evidence="1">Membrane</location>
        <topology evidence="1">Multi-pass membrane protein</topology>
    </subcellularLocation>
</comment>
<evidence type="ECO:0000256" key="2">
    <source>
        <dbReference type="ARBA" id="ARBA00022448"/>
    </source>
</evidence>
<accession>A0A8B6FS62</accession>
<keyword evidence="9" id="KW-0325">Glycoprotein</keyword>
<keyword evidence="14" id="KW-1185">Reference proteome</keyword>
<keyword evidence="7 12" id="KW-0406">Ion transport</keyword>
<evidence type="ECO:0000256" key="9">
    <source>
        <dbReference type="ARBA" id="ARBA00023180"/>
    </source>
</evidence>
<sequence>MHDERKRQQKRKEECECFNPCRENQFLKTISHRNWPSEEYLDTLKEGVCFNIQNKCFDASLYDNEDVQTQSMDYVKVDIFYEDLNYERIMETPEIENAQFMSDVGGAVGLWIGFSVLSFFELVQLLVECIKHALTCRCFRN</sequence>
<evidence type="ECO:0000256" key="4">
    <source>
        <dbReference type="ARBA" id="ARBA00022692"/>
    </source>
</evidence>
<dbReference type="Gene3D" id="1.10.287.770">
    <property type="entry name" value="YojJ-like"/>
    <property type="match status" value="1"/>
</dbReference>
<keyword evidence="11 12" id="KW-0407">Ion channel</keyword>
<dbReference type="PRINTS" id="PR01078">
    <property type="entry name" value="AMINACHANNEL"/>
</dbReference>
<evidence type="ECO:0000256" key="6">
    <source>
        <dbReference type="ARBA" id="ARBA00023053"/>
    </source>
</evidence>
<reference evidence="13" key="1">
    <citation type="submission" date="2018-11" db="EMBL/GenBank/DDBJ databases">
        <authorList>
            <person name="Alioto T."/>
            <person name="Alioto T."/>
        </authorList>
    </citation>
    <scope>NUCLEOTIDE SEQUENCE</scope>
</reference>
<keyword evidence="6" id="KW-0915">Sodium</keyword>
<dbReference type="GO" id="GO:0015280">
    <property type="term" value="F:ligand-gated sodium channel activity"/>
    <property type="evidence" value="ECO:0007669"/>
    <property type="project" value="TreeGrafter"/>
</dbReference>
<evidence type="ECO:0000256" key="5">
    <source>
        <dbReference type="ARBA" id="ARBA00022989"/>
    </source>
</evidence>
<comment type="caution">
    <text evidence="13">The sequence shown here is derived from an EMBL/GenBank/DDBJ whole genome shotgun (WGS) entry which is preliminary data.</text>
</comment>
<dbReference type="GO" id="GO:0005886">
    <property type="term" value="C:plasma membrane"/>
    <property type="evidence" value="ECO:0007669"/>
    <property type="project" value="TreeGrafter"/>
</dbReference>
<protein>
    <submittedName>
        <fullName evidence="13">Uncharacterized protein</fullName>
    </submittedName>
</protein>
<evidence type="ECO:0000256" key="10">
    <source>
        <dbReference type="ARBA" id="ARBA00023201"/>
    </source>
</evidence>
<keyword evidence="10 12" id="KW-0739">Sodium transport</keyword>
<organism evidence="13 14">
    <name type="scientific">Mytilus galloprovincialis</name>
    <name type="common">Mediterranean mussel</name>
    <dbReference type="NCBI Taxonomy" id="29158"/>
    <lineage>
        <taxon>Eukaryota</taxon>
        <taxon>Metazoa</taxon>
        <taxon>Spiralia</taxon>
        <taxon>Lophotrochozoa</taxon>
        <taxon>Mollusca</taxon>
        <taxon>Bivalvia</taxon>
        <taxon>Autobranchia</taxon>
        <taxon>Pteriomorphia</taxon>
        <taxon>Mytilida</taxon>
        <taxon>Mytiloidea</taxon>
        <taxon>Mytilidae</taxon>
        <taxon>Mytilinae</taxon>
        <taxon>Mytilus</taxon>
    </lineage>
</organism>
<evidence type="ECO:0000313" key="14">
    <source>
        <dbReference type="Proteomes" id="UP000596742"/>
    </source>
</evidence>
<dbReference type="InterPro" id="IPR001873">
    <property type="entry name" value="ENaC"/>
</dbReference>
<dbReference type="PANTHER" id="PTHR11690">
    <property type="entry name" value="AMILORIDE-SENSITIVE SODIUM CHANNEL-RELATED"/>
    <property type="match status" value="1"/>
</dbReference>
<dbReference type="AlphaFoldDB" id="A0A8B6FS62"/>
<keyword evidence="4 12" id="KW-0812">Transmembrane</keyword>
<evidence type="ECO:0000256" key="3">
    <source>
        <dbReference type="ARBA" id="ARBA00022461"/>
    </source>
</evidence>
<proteinExistence type="inferred from homology"/>
<evidence type="ECO:0000256" key="7">
    <source>
        <dbReference type="ARBA" id="ARBA00023065"/>
    </source>
</evidence>
<dbReference type="PANTHER" id="PTHR11690:SF248">
    <property type="entry name" value="PICKPOCKET 17, ISOFORM A"/>
    <property type="match status" value="1"/>
</dbReference>
<keyword evidence="3 12" id="KW-0894">Sodium channel</keyword>